<dbReference type="SUPFAM" id="SSF52374">
    <property type="entry name" value="Nucleotidylyl transferase"/>
    <property type="match status" value="1"/>
</dbReference>
<feature type="domain" description="Cytidyltransferase-like" evidence="3">
    <location>
        <begin position="11"/>
        <end position="78"/>
    </location>
</feature>
<dbReference type="OrthoDB" id="9802794at2"/>
<accession>A0A366LQC7</accession>
<dbReference type="PANTHER" id="PTHR43793">
    <property type="entry name" value="FAD SYNTHASE"/>
    <property type="match status" value="1"/>
</dbReference>
<dbReference type="InterPro" id="IPR004821">
    <property type="entry name" value="Cyt_trans-like"/>
</dbReference>
<dbReference type="AlphaFoldDB" id="A0A366LQC7"/>
<dbReference type="PANTHER" id="PTHR43793:SF1">
    <property type="entry name" value="FAD SYNTHASE"/>
    <property type="match status" value="1"/>
</dbReference>
<evidence type="ECO:0000256" key="2">
    <source>
        <dbReference type="ARBA" id="ARBA00022695"/>
    </source>
</evidence>
<dbReference type="NCBIfam" id="TIGR00125">
    <property type="entry name" value="cyt_tran_rel"/>
    <property type="match status" value="1"/>
</dbReference>
<keyword evidence="2" id="KW-0548">Nucleotidyltransferase</keyword>
<evidence type="ECO:0000313" key="4">
    <source>
        <dbReference type="EMBL" id="RBQ16091.1"/>
    </source>
</evidence>
<name>A0A366LQC7_9ACTN</name>
<dbReference type="InterPro" id="IPR014729">
    <property type="entry name" value="Rossmann-like_a/b/a_fold"/>
</dbReference>
<dbReference type="EMBL" id="QMEY01000019">
    <property type="protein sequence ID" value="RBQ16091.1"/>
    <property type="molecule type" value="Genomic_DNA"/>
</dbReference>
<organism evidence="4 5">
    <name type="scientific">Spongiactinospora rosea</name>
    <dbReference type="NCBI Taxonomy" id="2248750"/>
    <lineage>
        <taxon>Bacteria</taxon>
        <taxon>Bacillati</taxon>
        <taxon>Actinomycetota</taxon>
        <taxon>Actinomycetes</taxon>
        <taxon>Streptosporangiales</taxon>
        <taxon>Streptosporangiaceae</taxon>
        <taxon>Spongiactinospora</taxon>
    </lineage>
</organism>
<dbReference type="InterPro" id="IPR050385">
    <property type="entry name" value="Archaeal_FAD_synthase"/>
</dbReference>
<dbReference type="Pfam" id="PF01467">
    <property type="entry name" value="CTP_transf_like"/>
    <property type="match status" value="1"/>
</dbReference>
<keyword evidence="1 4" id="KW-0808">Transferase</keyword>
<evidence type="ECO:0000256" key="1">
    <source>
        <dbReference type="ARBA" id="ARBA00022679"/>
    </source>
</evidence>
<proteinExistence type="predicted"/>
<dbReference type="Gene3D" id="3.40.50.620">
    <property type="entry name" value="HUPs"/>
    <property type="match status" value="1"/>
</dbReference>
<evidence type="ECO:0000313" key="5">
    <source>
        <dbReference type="Proteomes" id="UP000253303"/>
    </source>
</evidence>
<dbReference type="GO" id="GO:0016779">
    <property type="term" value="F:nucleotidyltransferase activity"/>
    <property type="evidence" value="ECO:0007669"/>
    <property type="project" value="UniProtKB-KW"/>
</dbReference>
<keyword evidence="5" id="KW-1185">Reference proteome</keyword>
<protein>
    <submittedName>
        <fullName evidence="4">Cytidyltransferase</fullName>
    </submittedName>
</protein>
<gene>
    <name evidence="4" type="ORF">DP939_32645</name>
</gene>
<reference evidence="4 5" key="1">
    <citation type="submission" date="2018-06" db="EMBL/GenBank/DDBJ databases">
        <title>Sphaerisporangium craniellae sp. nov., isolated from a marine sponge in the South China Sea.</title>
        <authorList>
            <person name="Li L."/>
        </authorList>
    </citation>
    <scope>NUCLEOTIDE SEQUENCE [LARGE SCALE GENOMIC DNA]</scope>
    <source>
        <strain evidence="4 5">LHW63015</strain>
    </source>
</reference>
<sequence length="150" mass="16059">MPYDQPGAAVVTGAFDILHVGHVRFLRAVRDRGLPLLVGVEDDARVSYWKGPDRPLHTAAERAEVLAALRFVDGVFIVTGPPELNKPAEYIRLFAPMHPGALAHTAGDPHAEGRCAAADVLAAECWELTAIPGRSTTRILNAVTTPPPTP</sequence>
<comment type="caution">
    <text evidence="4">The sequence shown here is derived from an EMBL/GenBank/DDBJ whole genome shotgun (WGS) entry which is preliminary data.</text>
</comment>
<dbReference type="Proteomes" id="UP000253303">
    <property type="component" value="Unassembled WGS sequence"/>
</dbReference>
<evidence type="ECO:0000259" key="3">
    <source>
        <dbReference type="Pfam" id="PF01467"/>
    </source>
</evidence>